<evidence type="ECO:0000256" key="4">
    <source>
        <dbReference type="ARBA" id="ARBA00022921"/>
    </source>
</evidence>
<dbReference type="Pfam" id="PF07068">
    <property type="entry name" value="Gp23"/>
    <property type="match status" value="1"/>
</dbReference>
<sequence length="427" mass="46649">MAQIDELIYESNTSAVNSTARPTLLSFTKATNRRIFKDLVATQPTKQPVAALYGIRVLNPDDQMTYYGGATFAGLMNKEERSNVAPIDLNASYEKDDYFMYDNVVFKVLSADPFSGTSETEADDIVSEAIAALTIRMVSEAAPTEQFETGEPEIAEAGFKIDKWQSAVKSRKLKTSLSIELMQDLEANGFNADEFINELLAIQMAEEVNKDVLQSLITISSRFKVQGVNSRGVLDLTSISGAQEQARTLYSYICEMHSHVQRQTSFAGTYVVASSRCCAILAASGWVKKGKDDAPNAPESAYGMLNIGLPLYSDVNSPCDYAIVGVNVDMGKGQVVSSLFYSPYIEGLKNVESTDDDQFGEFKVIIDPDSLQPTVALLSRYVLTSNPYTVPKDSPGDRVVDGSDMDAMAGQSKLSSYLGVKLPQLEK</sequence>
<comment type="similarity">
    <text evidence="5">Belongs to the Tevenvirinae capsid vertex protein family.</text>
</comment>
<protein>
    <recommendedName>
        <fullName evidence="5">Capsid vertex protein</fullName>
    </recommendedName>
    <alternativeName>
        <fullName evidence="5">gp24</fullName>
    </alternativeName>
    <component>
        <recommendedName>
            <fullName evidence="5">Mature capsid vertex protein</fullName>
        </recommendedName>
        <alternativeName>
            <fullName evidence="5">gp24*</fullName>
        </alternativeName>
    </component>
</protein>
<evidence type="ECO:0000256" key="5">
    <source>
        <dbReference type="HAMAP-Rule" id="MF_04113"/>
    </source>
</evidence>
<accession>A0A2S1GLS8</accession>
<comment type="subcellular location">
    <molecule>Capsid vertex protein</molecule>
    <subcellularLocation>
        <location evidence="5">Virion</location>
    </subcellularLocation>
    <text evidence="5">Part of the icosahedric capsid shell of the immature virion.</text>
</comment>
<name>A0A2S1GLS8_9CAUD</name>
<dbReference type="GO" id="GO:0019028">
    <property type="term" value="C:viral capsid"/>
    <property type="evidence" value="ECO:0007669"/>
    <property type="project" value="UniProtKB-UniRule"/>
</dbReference>
<evidence type="ECO:0000256" key="1">
    <source>
        <dbReference type="ARBA" id="ARBA00004328"/>
    </source>
</evidence>
<comment type="function">
    <text evidence="5">Capsid protein that self-associates to form pentons, building the capsid in association with hexamers of the major capsid protein and one dodecamer of the portal protein.</text>
</comment>
<evidence type="ECO:0000313" key="7">
    <source>
        <dbReference type="Proteomes" id="UP000246316"/>
    </source>
</evidence>
<dbReference type="Gene3D" id="3.30.2320.40">
    <property type="match status" value="1"/>
</dbReference>
<keyword evidence="7" id="KW-1185">Reference proteome</keyword>
<dbReference type="KEGG" id="vg:65112757"/>
<comment type="subcellular location">
    <subcellularLocation>
        <location evidence="1">Virion</location>
    </subcellularLocation>
</comment>
<proteinExistence type="inferred from homology"/>
<comment type="subunit">
    <text evidence="5">Homopentamer. Interacts with the portal protein. Interacts with the major capsid protein that forms hexamers.</text>
</comment>
<comment type="subcellular location">
    <molecule>Mature capsid vertex protein</molecule>
    <subcellularLocation>
        <location evidence="5">Virion</location>
    </subcellularLocation>
    <text evidence="5">Part of the icosahedric capsid shell of the mature virion.</text>
</comment>
<dbReference type="Proteomes" id="UP000246316">
    <property type="component" value="Segment"/>
</dbReference>
<feature type="site" description="Cleavage" evidence="5">
    <location>
        <begin position="10"/>
        <end position="11"/>
    </location>
</feature>
<organism evidence="6 7">
    <name type="scientific">Erwinia phage Cronus</name>
    <dbReference type="NCBI Taxonomy" id="2163633"/>
    <lineage>
        <taxon>Viruses</taxon>
        <taxon>Duplodnaviria</taxon>
        <taxon>Heunggongvirae</taxon>
        <taxon>Uroviricota</taxon>
        <taxon>Caudoviricetes</taxon>
        <taxon>Pantevenvirales</taxon>
        <taxon>Straboviridae</taxon>
        <taxon>Tevenvirinae</taxon>
        <taxon>Risoevirus</taxon>
        <taxon>Risoevirus cronus</taxon>
        <taxon>Roskildevirus cronus</taxon>
    </lineage>
</organism>
<dbReference type="InterPro" id="IPR010762">
    <property type="entry name" value="Gp23/Gp24_T4-like"/>
</dbReference>
<evidence type="ECO:0000256" key="2">
    <source>
        <dbReference type="ARBA" id="ARBA00022561"/>
    </source>
</evidence>
<evidence type="ECO:0000256" key="3">
    <source>
        <dbReference type="ARBA" id="ARBA00022844"/>
    </source>
</evidence>
<dbReference type="GeneID" id="65112757"/>
<keyword evidence="2 5" id="KW-0167">Capsid protein</keyword>
<keyword evidence="3 5" id="KW-0946">Virion</keyword>
<dbReference type="Gene3D" id="2.10.10.40">
    <property type="match status" value="1"/>
</dbReference>
<comment type="PTM">
    <text evidence="5">Proteolytic cleavage at the N-terminus by the prohead core protein protease gives rise to the mature capsid vertex protein.</text>
</comment>
<evidence type="ECO:0000313" key="6">
    <source>
        <dbReference type="EMBL" id="AWD90324.1"/>
    </source>
</evidence>
<dbReference type="HAMAP" id="MF_04113">
    <property type="entry name" value="CAPSID_P_T4"/>
    <property type="match status" value="1"/>
</dbReference>
<dbReference type="InterPro" id="IPR038999">
    <property type="entry name" value="CAPSP"/>
</dbReference>
<feature type="chain" id="PRO_5023397564" description="Mature capsid vertex protein" evidence="5">
    <location>
        <begin position="11"/>
        <end position="427"/>
    </location>
</feature>
<keyword evidence="4 5" id="KW-0426">Late protein</keyword>
<dbReference type="EMBL" id="MH059636">
    <property type="protein sequence ID" value="AWD90324.1"/>
    <property type="molecule type" value="Genomic_DNA"/>
</dbReference>
<feature type="chain" id="PRO_5023397565" description="Capsid vertex protein" evidence="5">
    <location>
        <begin position="1"/>
        <end position="427"/>
    </location>
</feature>
<reference evidence="6" key="1">
    <citation type="submission" date="2018-03" db="EMBL/GenBank/DDBJ databases">
        <title>Phage therapy in agriculture - a green tech approach to combat plant pathogenic bacteria.</title>
        <authorList>
            <person name="Carstens A.B."/>
            <person name="Djurhuus A.M."/>
            <person name="Hansen L.H."/>
        </authorList>
    </citation>
    <scope>NUCLEOTIDE SEQUENCE [LARGE SCALE GENOMIC DNA]</scope>
</reference>
<dbReference type="RefSeq" id="YP_010095123.1">
    <property type="nucleotide sequence ID" value="NC_055743.1"/>
</dbReference>